<dbReference type="InterPro" id="IPR038659">
    <property type="entry name" value="AOX_sf"/>
</dbReference>
<keyword evidence="11" id="KW-0408">Iron</keyword>
<evidence type="ECO:0000313" key="15">
    <source>
        <dbReference type="EMBL" id="CAK8697525.1"/>
    </source>
</evidence>
<evidence type="ECO:0000256" key="8">
    <source>
        <dbReference type="ARBA" id="ARBA00022982"/>
    </source>
</evidence>
<proteinExistence type="inferred from homology"/>
<feature type="transmembrane region" description="Helical" evidence="14">
    <location>
        <begin position="254"/>
        <end position="277"/>
    </location>
</feature>
<gene>
    <name evidence="15" type="ORF">CVLEPA_LOCUS30732</name>
</gene>
<evidence type="ECO:0000256" key="11">
    <source>
        <dbReference type="ARBA" id="ARBA00023004"/>
    </source>
</evidence>
<comment type="subcellular location">
    <subcellularLocation>
        <location evidence="2">Membrane</location>
    </subcellularLocation>
</comment>
<keyword evidence="5" id="KW-0679">Respiratory chain</keyword>
<dbReference type="PANTHER" id="PTHR31803:SF3">
    <property type="entry name" value="ALTERNATIVE OXIDASE"/>
    <property type="match status" value="1"/>
</dbReference>
<reference evidence="15 16" key="1">
    <citation type="submission" date="2024-02" db="EMBL/GenBank/DDBJ databases">
        <authorList>
            <person name="Daric V."/>
            <person name="Darras S."/>
        </authorList>
    </citation>
    <scope>NUCLEOTIDE SEQUENCE [LARGE SCALE GENOMIC DNA]</scope>
</reference>
<evidence type="ECO:0000256" key="2">
    <source>
        <dbReference type="ARBA" id="ARBA00004370"/>
    </source>
</evidence>
<keyword evidence="16" id="KW-1185">Reference proteome</keyword>
<evidence type="ECO:0000256" key="12">
    <source>
        <dbReference type="ARBA" id="ARBA00023136"/>
    </source>
</evidence>
<dbReference type="EMBL" id="CAWYQH010000163">
    <property type="protein sequence ID" value="CAK8697525.1"/>
    <property type="molecule type" value="Genomic_DNA"/>
</dbReference>
<keyword evidence="4" id="KW-0813">Transport</keyword>
<comment type="similarity">
    <text evidence="3">Belongs to the alternative oxidase family.</text>
</comment>
<evidence type="ECO:0000256" key="14">
    <source>
        <dbReference type="SAM" id="Phobius"/>
    </source>
</evidence>
<feature type="region of interest" description="Disordered" evidence="13">
    <location>
        <begin position="349"/>
        <end position="369"/>
    </location>
</feature>
<keyword evidence="9 14" id="KW-1133">Transmembrane helix</keyword>
<feature type="transmembrane region" description="Helical" evidence="14">
    <location>
        <begin position="196"/>
        <end position="217"/>
    </location>
</feature>
<keyword evidence="7" id="KW-0479">Metal-binding</keyword>
<dbReference type="Pfam" id="PF01786">
    <property type="entry name" value="AOX"/>
    <property type="match status" value="1"/>
</dbReference>
<dbReference type="PANTHER" id="PTHR31803">
    <property type="entry name" value="ALTERNATIVE OXIDASE"/>
    <property type="match status" value="1"/>
</dbReference>
<protein>
    <recommendedName>
        <fullName evidence="17">Alternative oxidase</fullName>
    </recommendedName>
</protein>
<keyword evidence="8" id="KW-0249">Electron transport</keyword>
<evidence type="ECO:0000256" key="4">
    <source>
        <dbReference type="ARBA" id="ARBA00022448"/>
    </source>
</evidence>
<dbReference type="CDD" id="cd01053">
    <property type="entry name" value="AOX"/>
    <property type="match status" value="1"/>
</dbReference>
<evidence type="ECO:0000256" key="13">
    <source>
        <dbReference type="SAM" id="MobiDB-lite"/>
    </source>
</evidence>
<comment type="caution">
    <text evidence="15">The sequence shown here is derived from an EMBL/GenBank/DDBJ whole genome shotgun (WGS) entry which is preliminary data.</text>
</comment>
<keyword evidence="10" id="KW-0560">Oxidoreductase</keyword>
<evidence type="ECO:0000256" key="6">
    <source>
        <dbReference type="ARBA" id="ARBA00022692"/>
    </source>
</evidence>
<evidence type="ECO:0000256" key="3">
    <source>
        <dbReference type="ARBA" id="ARBA00008388"/>
    </source>
</evidence>
<dbReference type="Proteomes" id="UP001642483">
    <property type="component" value="Unassembled WGS sequence"/>
</dbReference>
<keyword evidence="6 14" id="KW-0812">Transmembrane</keyword>
<evidence type="ECO:0000313" key="16">
    <source>
        <dbReference type="Proteomes" id="UP001642483"/>
    </source>
</evidence>
<evidence type="ECO:0000256" key="9">
    <source>
        <dbReference type="ARBA" id="ARBA00022989"/>
    </source>
</evidence>
<evidence type="ECO:0000256" key="10">
    <source>
        <dbReference type="ARBA" id="ARBA00023002"/>
    </source>
</evidence>
<evidence type="ECO:0000256" key="5">
    <source>
        <dbReference type="ARBA" id="ARBA00022660"/>
    </source>
</evidence>
<evidence type="ECO:0008006" key="17">
    <source>
        <dbReference type="Google" id="ProtNLM"/>
    </source>
</evidence>
<evidence type="ECO:0000256" key="7">
    <source>
        <dbReference type="ARBA" id="ARBA00022723"/>
    </source>
</evidence>
<sequence length="369" mass="42283">MLIVGRMALSSPASVSRTLLQNSHGNYHEIKTMLYSSFHLPTTCQAMGTRWLHSSNSLYTKIDKEKQVGDKHDDASHPVPNLQFEKLPHFRERLIAEDDITLPQKETKIAKQDTEIHPDILEARSIQDGGYRLPHPIWSNEEVESVKVTHRPPQTKVDKMAFYTVKALRQSFDVFSGYSLGKWRGSLDEKQWIKRIMFLETIAGVPGMVGAMVRHLISLRRFKRDQGWIHTLLEEAENERMHLMTAMRIANPGFIMKAAVVGAQGVFVVAFSLAYFISPRFCHRFVGYLEEQAVVTYTDCLAAIDTGELKMWSRMKAPEIAVEYWKLKDDAMMRDVILAIRADEAHHRTVNHELSNRKPDEPNPYPPGE</sequence>
<organism evidence="15 16">
    <name type="scientific">Clavelina lepadiformis</name>
    <name type="common">Light-bulb sea squirt</name>
    <name type="synonym">Ascidia lepadiformis</name>
    <dbReference type="NCBI Taxonomy" id="159417"/>
    <lineage>
        <taxon>Eukaryota</taxon>
        <taxon>Metazoa</taxon>
        <taxon>Chordata</taxon>
        <taxon>Tunicata</taxon>
        <taxon>Ascidiacea</taxon>
        <taxon>Aplousobranchia</taxon>
        <taxon>Clavelinidae</taxon>
        <taxon>Clavelina</taxon>
    </lineage>
</organism>
<dbReference type="Gene3D" id="1.20.1260.140">
    <property type="entry name" value="Alternative oxidase"/>
    <property type="match status" value="1"/>
</dbReference>
<evidence type="ECO:0000256" key="1">
    <source>
        <dbReference type="ARBA" id="ARBA00001962"/>
    </source>
</evidence>
<keyword evidence="12 14" id="KW-0472">Membrane</keyword>
<accession>A0ABP0H165</accession>
<comment type="cofactor">
    <cofactor evidence="1">
        <name>Fe cation</name>
        <dbReference type="ChEBI" id="CHEBI:24875"/>
    </cofactor>
</comment>
<feature type="compositionally biased region" description="Basic and acidic residues" evidence="13">
    <location>
        <begin position="349"/>
        <end position="361"/>
    </location>
</feature>
<name>A0ABP0H165_CLALP</name>
<dbReference type="InterPro" id="IPR002680">
    <property type="entry name" value="AOX"/>
</dbReference>